<dbReference type="SUPFAM" id="SSF53649">
    <property type="entry name" value="Alkaline phosphatase-like"/>
    <property type="match status" value="1"/>
</dbReference>
<gene>
    <name evidence="6" type="primary">atsA_28</name>
    <name evidence="6" type="ORF">SV7mr_20880</name>
</gene>
<keyword evidence="2 6" id="KW-0378">Hydrolase</keyword>
<feature type="domain" description="Sulfatase N-terminal" evidence="5">
    <location>
        <begin position="21"/>
        <end position="330"/>
    </location>
</feature>
<evidence type="ECO:0000313" key="6">
    <source>
        <dbReference type="EMBL" id="QDT59579.1"/>
    </source>
</evidence>
<dbReference type="Gene3D" id="3.30.1120.10">
    <property type="match status" value="1"/>
</dbReference>
<evidence type="ECO:0000256" key="2">
    <source>
        <dbReference type="ARBA" id="ARBA00022801"/>
    </source>
</evidence>
<dbReference type="Gene3D" id="3.40.720.10">
    <property type="entry name" value="Alkaline Phosphatase, subunit A"/>
    <property type="match status" value="1"/>
</dbReference>
<dbReference type="EC" id="3.1.6.1" evidence="6"/>
<reference evidence="6 7" key="1">
    <citation type="submission" date="2019-02" db="EMBL/GenBank/DDBJ databases">
        <title>Deep-cultivation of Planctomycetes and their phenomic and genomic characterization uncovers novel biology.</title>
        <authorList>
            <person name="Wiegand S."/>
            <person name="Jogler M."/>
            <person name="Boedeker C."/>
            <person name="Pinto D."/>
            <person name="Vollmers J."/>
            <person name="Rivas-Marin E."/>
            <person name="Kohn T."/>
            <person name="Peeters S.H."/>
            <person name="Heuer A."/>
            <person name="Rast P."/>
            <person name="Oberbeckmann S."/>
            <person name="Bunk B."/>
            <person name="Jeske O."/>
            <person name="Meyerdierks A."/>
            <person name="Storesund J.E."/>
            <person name="Kallscheuer N."/>
            <person name="Luecker S."/>
            <person name="Lage O.M."/>
            <person name="Pohl T."/>
            <person name="Merkel B.J."/>
            <person name="Hornburger P."/>
            <person name="Mueller R.-W."/>
            <person name="Bruemmer F."/>
            <person name="Labrenz M."/>
            <person name="Spormann A.M."/>
            <person name="Op den Camp H."/>
            <person name="Overmann J."/>
            <person name="Amann R."/>
            <person name="Jetten M.S.M."/>
            <person name="Mascher T."/>
            <person name="Medema M.H."/>
            <person name="Devos D.P."/>
            <person name="Kaster A.-K."/>
            <person name="Ovreas L."/>
            <person name="Rohde M."/>
            <person name="Galperin M.Y."/>
            <person name="Jogler C."/>
        </authorList>
    </citation>
    <scope>NUCLEOTIDE SEQUENCE [LARGE SCALE GENOMIC DNA]</scope>
    <source>
        <strain evidence="6 7">SV_7m_r</strain>
    </source>
</reference>
<evidence type="ECO:0000256" key="1">
    <source>
        <dbReference type="ARBA" id="ARBA00008779"/>
    </source>
</evidence>
<dbReference type="Pfam" id="PF00884">
    <property type="entry name" value="Sulfatase"/>
    <property type="match status" value="1"/>
</dbReference>
<accession>A0A517STV8</accession>
<dbReference type="AlphaFoldDB" id="A0A517STV8"/>
<dbReference type="RefSeq" id="WP_419188343.1">
    <property type="nucleotide sequence ID" value="NZ_CP036272.1"/>
</dbReference>
<dbReference type="PANTHER" id="PTHR42693:SF53">
    <property type="entry name" value="ENDO-4-O-SULFATASE"/>
    <property type="match status" value="1"/>
</dbReference>
<proteinExistence type="inferred from homology"/>
<evidence type="ECO:0000256" key="3">
    <source>
        <dbReference type="SAM" id="MobiDB-lite"/>
    </source>
</evidence>
<dbReference type="EMBL" id="CP036272">
    <property type="protein sequence ID" value="QDT59579.1"/>
    <property type="molecule type" value="Genomic_DNA"/>
</dbReference>
<evidence type="ECO:0000256" key="4">
    <source>
        <dbReference type="SAM" id="SignalP"/>
    </source>
</evidence>
<sequence precursor="true">MRIVFCWLICLSSVAVAQRPPNIIVFYSDDHGHADLSCQQVVDDIRTPHIDAMAAQGVLAAHGYSTAPQCVPSRAGLLVGKFQSKFGLESNGDALDGFNQETTIAERLQQAGYVTAQFGKWHLGPTPQITDHGFQYVFAQNANRPFAANIDLDAEDRPMGTLKNQRYHIDGCSEAAAALIRRFSDQPLFLYVAYRAPHVPLDAPQKYLDRFPGEMPERRRQALAMLSAVDDGVGLVRKTLQECGLSEQTLVFFIGDNGAPLKIHKLDAPGGGPGWDGSLNDPLNGEKGMLSEGGMHVPFVISWPGKIQSGQVLSHPVSALDVAATAAAVAKLNVKGNDLDGVNLLPHLTGEAKTAPHDYLMWRWIAQSAVRDARYKYLRGGQREYLFDLQEDIEEKHNLLDQHPEIATRLRTQLENWAETLKVRGLATKPMSGTWEQYYDYYLDGKPASQPGVGPRSAARKDAGGAGRGGIGVSSPSIQGWFARYAKLSQRQQTLNVTPLEKAGNANVALIKSGFEVAQARALKLQCSTDQPGKVTVAWRLKGQKDFQAECRKVFTLTDSTPQTLQVDFDGDETLIHLRINLPKTGFTITSADVLQQNREQSISLWPMKRIKD</sequence>
<dbReference type="PANTHER" id="PTHR42693">
    <property type="entry name" value="ARYLSULFATASE FAMILY MEMBER"/>
    <property type="match status" value="1"/>
</dbReference>
<keyword evidence="4" id="KW-0732">Signal</keyword>
<name>A0A517STV8_9BACT</name>
<dbReference type="GO" id="GO:0004065">
    <property type="term" value="F:arylsulfatase activity"/>
    <property type="evidence" value="ECO:0007669"/>
    <property type="project" value="UniProtKB-EC"/>
</dbReference>
<feature type="chain" id="PRO_5022022736" evidence="4">
    <location>
        <begin position="18"/>
        <end position="613"/>
    </location>
</feature>
<evidence type="ECO:0000259" key="5">
    <source>
        <dbReference type="Pfam" id="PF00884"/>
    </source>
</evidence>
<feature type="region of interest" description="Disordered" evidence="3">
    <location>
        <begin position="450"/>
        <end position="471"/>
    </location>
</feature>
<evidence type="ECO:0000313" key="7">
    <source>
        <dbReference type="Proteomes" id="UP000315003"/>
    </source>
</evidence>
<organism evidence="6 7">
    <name type="scientific">Stieleria bergensis</name>
    <dbReference type="NCBI Taxonomy" id="2528025"/>
    <lineage>
        <taxon>Bacteria</taxon>
        <taxon>Pseudomonadati</taxon>
        <taxon>Planctomycetota</taxon>
        <taxon>Planctomycetia</taxon>
        <taxon>Pirellulales</taxon>
        <taxon>Pirellulaceae</taxon>
        <taxon>Stieleria</taxon>
    </lineage>
</organism>
<comment type="similarity">
    <text evidence="1">Belongs to the sulfatase family.</text>
</comment>
<protein>
    <submittedName>
        <fullName evidence="6">Arylsulfatase</fullName>
        <ecNumber evidence="6">3.1.6.1</ecNumber>
    </submittedName>
</protein>
<feature type="signal peptide" evidence="4">
    <location>
        <begin position="1"/>
        <end position="17"/>
    </location>
</feature>
<dbReference type="InterPro" id="IPR050738">
    <property type="entry name" value="Sulfatase"/>
</dbReference>
<keyword evidence="7" id="KW-1185">Reference proteome</keyword>
<dbReference type="InterPro" id="IPR017850">
    <property type="entry name" value="Alkaline_phosphatase_core_sf"/>
</dbReference>
<dbReference type="Proteomes" id="UP000315003">
    <property type="component" value="Chromosome"/>
</dbReference>
<dbReference type="InterPro" id="IPR000917">
    <property type="entry name" value="Sulfatase_N"/>
</dbReference>